<proteinExistence type="inferred from homology"/>
<protein>
    <submittedName>
        <fullName evidence="9">Uncharacterized protein</fullName>
    </submittedName>
</protein>
<dbReference type="AlphaFoldDB" id="A0A8X7YXK3"/>
<dbReference type="InterPro" id="IPR020164">
    <property type="entry name" value="Cyt_c_Oxase_assmbl_COX16"/>
</dbReference>
<evidence type="ECO:0000313" key="10">
    <source>
        <dbReference type="Proteomes" id="UP000886885"/>
    </source>
</evidence>
<evidence type="ECO:0000256" key="1">
    <source>
        <dbReference type="ARBA" id="ARBA00004434"/>
    </source>
</evidence>
<comment type="subcellular location">
    <subcellularLocation>
        <location evidence="1">Mitochondrion inner membrane</location>
        <topology evidence="1">Single-pass membrane protein</topology>
    </subcellularLocation>
</comment>
<evidence type="ECO:0000256" key="8">
    <source>
        <dbReference type="SAM" id="Phobius"/>
    </source>
</evidence>
<keyword evidence="7 8" id="KW-0472">Membrane</keyword>
<dbReference type="Proteomes" id="UP000886885">
    <property type="component" value="Chromosome 10D"/>
</dbReference>
<evidence type="ECO:0000256" key="6">
    <source>
        <dbReference type="ARBA" id="ARBA00023128"/>
    </source>
</evidence>
<keyword evidence="4" id="KW-0999">Mitochondrion inner membrane</keyword>
<feature type="transmembrane region" description="Helical" evidence="8">
    <location>
        <begin position="38"/>
        <end position="60"/>
    </location>
</feature>
<evidence type="ECO:0000256" key="3">
    <source>
        <dbReference type="ARBA" id="ARBA00022692"/>
    </source>
</evidence>
<comment type="caution">
    <text evidence="9">The sequence shown here is derived from an EMBL/GenBank/DDBJ whole genome shotgun (WGS) entry which is preliminary data.</text>
</comment>
<accession>A0A8X7YXK3</accession>
<sequence length="196" mass="22205">MSTIETNMSQPRKTTNAARKIETSFASSFKRWGRGHPFVRYGLPMISLTVFGSVGLAHLLQGRFVLFFFSIYENVRSFINFRMKDGAFVILSTHIGCADFLCGTIETLLILVIQISYVAPLKSECEVKWKDIAKVKDDREWEIIETQGALSRSGPPGSYNPKKMSLEEELKALQKKVDITNFEYKKIPRPNEGKSG</sequence>
<dbReference type="GO" id="GO:0005743">
    <property type="term" value="C:mitochondrial inner membrane"/>
    <property type="evidence" value="ECO:0007669"/>
    <property type="project" value="UniProtKB-SubCell"/>
</dbReference>
<organism evidence="9 10">
    <name type="scientific">Populus tomentosa</name>
    <name type="common">Chinese white poplar</name>
    <dbReference type="NCBI Taxonomy" id="118781"/>
    <lineage>
        <taxon>Eukaryota</taxon>
        <taxon>Viridiplantae</taxon>
        <taxon>Streptophyta</taxon>
        <taxon>Embryophyta</taxon>
        <taxon>Tracheophyta</taxon>
        <taxon>Spermatophyta</taxon>
        <taxon>Magnoliopsida</taxon>
        <taxon>eudicotyledons</taxon>
        <taxon>Gunneridae</taxon>
        <taxon>Pentapetalae</taxon>
        <taxon>rosids</taxon>
        <taxon>fabids</taxon>
        <taxon>Malpighiales</taxon>
        <taxon>Salicaceae</taxon>
        <taxon>Saliceae</taxon>
        <taxon>Populus</taxon>
    </lineage>
</organism>
<evidence type="ECO:0000256" key="2">
    <source>
        <dbReference type="ARBA" id="ARBA00008370"/>
    </source>
</evidence>
<dbReference type="EMBL" id="JAAWWB010000020">
    <property type="protein sequence ID" value="KAG6758506.1"/>
    <property type="molecule type" value="Genomic_DNA"/>
</dbReference>
<keyword evidence="5 8" id="KW-1133">Transmembrane helix</keyword>
<name>A0A8X7YXK3_POPTO</name>
<evidence type="ECO:0000256" key="5">
    <source>
        <dbReference type="ARBA" id="ARBA00022989"/>
    </source>
</evidence>
<keyword evidence="10" id="KW-1185">Reference proteome</keyword>
<dbReference type="OrthoDB" id="5516033at2759"/>
<evidence type="ECO:0000256" key="7">
    <source>
        <dbReference type="ARBA" id="ARBA00023136"/>
    </source>
</evidence>
<keyword evidence="6" id="KW-0496">Mitochondrion</keyword>
<comment type="similarity">
    <text evidence="2">Belongs to the COX16 family.</text>
</comment>
<reference evidence="9" key="1">
    <citation type="journal article" date="2020" name="bioRxiv">
        <title>Hybrid origin of Populus tomentosa Carr. identified through genome sequencing and phylogenomic analysis.</title>
        <authorList>
            <person name="An X."/>
            <person name="Gao K."/>
            <person name="Chen Z."/>
            <person name="Li J."/>
            <person name="Yang X."/>
            <person name="Yang X."/>
            <person name="Zhou J."/>
            <person name="Guo T."/>
            <person name="Zhao T."/>
            <person name="Huang S."/>
            <person name="Miao D."/>
            <person name="Khan W.U."/>
            <person name="Rao P."/>
            <person name="Ye M."/>
            <person name="Lei B."/>
            <person name="Liao W."/>
            <person name="Wang J."/>
            <person name="Ji L."/>
            <person name="Li Y."/>
            <person name="Guo B."/>
            <person name="Mustafa N.S."/>
            <person name="Li S."/>
            <person name="Yun Q."/>
            <person name="Keller S.R."/>
            <person name="Mao J."/>
            <person name="Zhang R."/>
            <person name="Strauss S.H."/>
        </authorList>
    </citation>
    <scope>NUCLEOTIDE SEQUENCE</scope>
    <source>
        <strain evidence="9">GM15</strain>
        <tissue evidence="9">Leaf</tissue>
    </source>
</reference>
<gene>
    <name evidence="9" type="ORF">POTOM_038859</name>
</gene>
<keyword evidence="3 8" id="KW-0812">Transmembrane</keyword>
<evidence type="ECO:0000313" key="9">
    <source>
        <dbReference type="EMBL" id="KAG6758506.1"/>
    </source>
</evidence>
<evidence type="ECO:0000256" key="4">
    <source>
        <dbReference type="ARBA" id="ARBA00022792"/>
    </source>
</evidence>
<dbReference type="Pfam" id="PF14138">
    <property type="entry name" value="COX16"/>
    <property type="match status" value="1"/>
</dbReference>